<dbReference type="GO" id="GO:0048255">
    <property type="term" value="P:mRNA stabilization"/>
    <property type="evidence" value="ECO:0007669"/>
    <property type="project" value="InterPro"/>
</dbReference>
<evidence type="ECO:0000313" key="6">
    <source>
        <dbReference type="Proteomes" id="UP000078561"/>
    </source>
</evidence>
<dbReference type="Pfam" id="PF21071">
    <property type="entry name" value="LARP1_HEAT"/>
    <property type="match status" value="1"/>
</dbReference>
<dbReference type="GO" id="GO:0000339">
    <property type="term" value="F:RNA cap binding"/>
    <property type="evidence" value="ECO:0007669"/>
    <property type="project" value="InterPro"/>
</dbReference>
<feature type="compositionally biased region" description="Basic and acidic residues" evidence="3">
    <location>
        <begin position="128"/>
        <end position="139"/>
    </location>
</feature>
<feature type="region of interest" description="Disordered" evidence="3">
    <location>
        <begin position="402"/>
        <end position="493"/>
    </location>
</feature>
<protein>
    <recommendedName>
        <fullName evidence="4">HTH La-type RNA-binding domain-containing protein</fullName>
    </recommendedName>
</protein>
<organism evidence="5">
    <name type="scientific">Absidia glauca</name>
    <name type="common">Pin mould</name>
    <dbReference type="NCBI Taxonomy" id="4829"/>
    <lineage>
        <taxon>Eukaryota</taxon>
        <taxon>Fungi</taxon>
        <taxon>Fungi incertae sedis</taxon>
        <taxon>Mucoromycota</taxon>
        <taxon>Mucoromycotina</taxon>
        <taxon>Mucoromycetes</taxon>
        <taxon>Mucorales</taxon>
        <taxon>Cunninghamellaceae</taxon>
        <taxon>Absidia</taxon>
    </lineage>
</organism>
<dbReference type="STRING" id="4829.A0A168SFB6"/>
<reference evidence="5" key="1">
    <citation type="submission" date="2016-04" db="EMBL/GenBank/DDBJ databases">
        <authorList>
            <person name="Evans L.H."/>
            <person name="Alamgir A."/>
            <person name="Owens N."/>
            <person name="Weber N.D."/>
            <person name="Virtaneva K."/>
            <person name="Barbian K."/>
            <person name="Babar A."/>
            <person name="Rosenke K."/>
        </authorList>
    </citation>
    <scope>NUCLEOTIDE SEQUENCE [LARGE SCALE GENOMIC DNA]</scope>
    <source>
        <strain evidence="5">CBS 101.48</strain>
    </source>
</reference>
<dbReference type="EMBL" id="LT554895">
    <property type="protein sequence ID" value="SAM08354.1"/>
    <property type="molecule type" value="Genomic_DNA"/>
</dbReference>
<dbReference type="SUPFAM" id="SSF46785">
    <property type="entry name" value="Winged helix' DNA-binding domain"/>
    <property type="match status" value="1"/>
</dbReference>
<dbReference type="FunFam" id="1.10.10.10:FF:000131">
    <property type="entry name" value="la-related protein 1B isoform X2"/>
    <property type="match status" value="1"/>
</dbReference>
<dbReference type="InParanoid" id="A0A168SFB6"/>
<feature type="compositionally biased region" description="Polar residues" evidence="3">
    <location>
        <begin position="413"/>
        <end position="427"/>
    </location>
</feature>
<feature type="compositionally biased region" description="Basic and acidic residues" evidence="3">
    <location>
        <begin position="1"/>
        <end position="16"/>
    </location>
</feature>
<feature type="compositionally biased region" description="Polar residues" evidence="3">
    <location>
        <begin position="256"/>
        <end position="265"/>
    </location>
</feature>
<dbReference type="GO" id="GO:0005829">
    <property type="term" value="C:cytosol"/>
    <property type="evidence" value="ECO:0007669"/>
    <property type="project" value="TreeGrafter"/>
</dbReference>
<dbReference type="GO" id="GO:0010494">
    <property type="term" value="C:cytoplasmic stress granule"/>
    <property type="evidence" value="ECO:0007669"/>
    <property type="project" value="TreeGrafter"/>
</dbReference>
<feature type="compositionally biased region" description="Polar residues" evidence="3">
    <location>
        <begin position="151"/>
        <end position="164"/>
    </location>
</feature>
<dbReference type="InterPro" id="IPR036388">
    <property type="entry name" value="WH-like_DNA-bd_sf"/>
</dbReference>
<feature type="compositionally biased region" description="Basic and acidic residues" evidence="3">
    <location>
        <begin position="428"/>
        <end position="446"/>
    </location>
</feature>
<dbReference type="InterPro" id="IPR006630">
    <property type="entry name" value="La_HTH"/>
</dbReference>
<dbReference type="GO" id="GO:0045727">
    <property type="term" value="P:positive regulation of translation"/>
    <property type="evidence" value="ECO:0007669"/>
    <property type="project" value="TreeGrafter"/>
</dbReference>
<dbReference type="Gene3D" id="1.10.10.10">
    <property type="entry name" value="Winged helix-like DNA-binding domain superfamily/Winged helix DNA-binding domain"/>
    <property type="match status" value="1"/>
</dbReference>
<feature type="domain" description="HTH La-type RNA-binding" evidence="4">
    <location>
        <begin position="308"/>
        <end position="397"/>
    </location>
</feature>
<dbReference type="Proteomes" id="UP000078561">
    <property type="component" value="Unassembled WGS sequence"/>
</dbReference>
<feature type="compositionally biased region" description="Polar residues" evidence="3">
    <location>
        <begin position="70"/>
        <end position="84"/>
    </location>
</feature>
<gene>
    <name evidence="5" type="primary">ABSGL_14017.1 scaffold 14385</name>
</gene>
<dbReference type="Pfam" id="PF05383">
    <property type="entry name" value="La"/>
    <property type="match status" value="1"/>
</dbReference>
<dbReference type="SMART" id="SM00715">
    <property type="entry name" value="LA"/>
    <property type="match status" value="1"/>
</dbReference>
<dbReference type="AlphaFoldDB" id="A0A168SFB6"/>
<dbReference type="InterPro" id="IPR036390">
    <property type="entry name" value="WH_DNA-bd_sf"/>
</dbReference>
<feature type="region of interest" description="Disordered" evidence="3">
    <location>
        <begin position="65"/>
        <end position="287"/>
    </location>
</feature>
<dbReference type="CDD" id="cd07323">
    <property type="entry name" value="LAM"/>
    <property type="match status" value="1"/>
</dbReference>
<feature type="compositionally biased region" description="Low complexity" evidence="3">
    <location>
        <begin position="246"/>
        <end position="255"/>
    </location>
</feature>
<keyword evidence="1 2" id="KW-0694">RNA-binding</keyword>
<feature type="region of interest" description="Disordered" evidence="3">
    <location>
        <begin position="1"/>
        <end position="47"/>
    </location>
</feature>
<keyword evidence="6" id="KW-1185">Reference proteome</keyword>
<accession>A0A168SFB6</accession>
<feature type="compositionally biased region" description="Basic and acidic residues" evidence="3">
    <location>
        <begin position="99"/>
        <end position="112"/>
    </location>
</feature>
<feature type="region of interest" description="Disordered" evidence="3">
    <location>
        <begin position="680"/>
        <end position="709"/>
    </location>
</feature>
<evidence type="ECO:0000259" key="4">
    <source>
        <dbReference type="PROSITE" id="PS50961"/>
    </source>
</evidence>
<dbReference type="PROSITE" id="PS50961">
    <property type="entry name" value="HTH_LA"/>
    <property type="match status" value="1"/>
</dbReference>
<evidence type="ECO:0000256" key="3">
    <source>
        <dbReference type="SAM" id="MobiDB-lite"/>
    </source>
</evidence>
<name>A0A168SFB6_ABSGL</name>
<dbReference type="PANTHER" id="PTHR22792">
    <property type="entry name" value="LUPUS LA PROTEIN-RELATED"/>
    <property type="match status" value="1"/>
</dbReference>
<feature type="compositionally biased region" description="Polar residues" evidence="3">
    <location>
        <begin position="185"/>
        <end position="194"/>
    </location>
</feature>
<dbReference type="SMART" id="SM00684">
    <property type="entry name" value="DM15"/>
    <property type="match status" value="1"/>
</dbReference>
<feature type="compositionally biased region" description="Low complexity" evidence="3">
    <location>
        <begin position="17"/>
        <end position="47"/>
    </location>
</feature>
<evidence type="ECO:0000256" key="2">
    <source>
        <dbReference type="PROSITE-ProRule" id="PRU00332"/>
    </source>
</evidence>
<evidence type="ECO:0000256" key="1">
    <source>
        <dbReference type="ARBA" id="ARBA00022884"/>
    </source>
</evidence>
<sequence>MGDKATADAPLKKKQDSSSMESKTTITTTTASYTSSSSASSFHSDTTTAVLTTSNADSDTMIMETDISKEQISSVPAPIPTTNAWKIHKQGNGTAPAKISDKAKASDIKETDPTSWPAPNETPASAAEETHDVKKEKFSAKGRNQWKHLTPTITHATPTPGKSSGNRKEKKPSKSRNNSNKQKTESNNSKTGRPNQDDTKPAATEPDTETTRSTDKAATSSTTNTSNNNSKSSNDDGRGKKKKQGGHQQRSKGSSTASREGNQPQKHGDGGGQRRSGNTVKGRGANGQYYNGMVQSYPAPDVVPMYVNVDAETLKSYIVQQIEYYFSIDNLCKDMFLRGKMDSEGYVDLQLLANFNRIKGLSTDLEFIKEALKDSQLLHVKNGKIRREEGWENWVLPPPVAVPPVHPEPQHPNTTAADIVKQSTPTPDSKDAEKKPSTPNHLDKAVPNKAATRPTTLPTSSPSPSPNPRSQKDNDMDEGELFDFEDDNEWQDDRRPNTVKKYYLSDDEDSDYEDQEMDEDMVARIMIVTQRNNRGDRSHTSYDRAKMNDDLCDMINEGLQEYEAGLHRHDQHFESKVHTLDQEHFDQLSASQKQHSHNGEQVGSQISTSKVIMAKKYRREIYADFEELTLADYHSGHLYGLEKFWAYLYYRKDKKKRDIKPCDALAKLMADFKSAKDFKHAKAPPATTSGFKIPHHARSNNGKHPDTSA</sequence>
<dbReference type="InterPro" id="IPR045180">
    <property type="entry name" value="La_dom_prot"/>
</dbReference>
<proteinExistence type="predicted"/>
<feature type="compositionally biased region" description="Low complexity" evidence="3">
    <location>
        <begin position="216"/>
        <end position="232"/>
    </location>
</feature>
<dbReference type="InterPro" id="IPR006607">
    <property type="entry name" value="DM15"/>
</dbReference>
<feature type="compositionally biased region" description="Acidic residues" evidence="3">
    <location>
        <begin position="475"/>
        <end position="490"/>
    </location>
</feature>
<dbReference type="OrthoDB" id="340227at2759"/>
<evidence type="ECO:0000313" key="5">
    <source>
        <dbReference type="EMBL" id="SAM08354.1"/>
    </source>
</evidence>
<dbReference type="PANTHER" id="PTHR22792:SF132">
    <property type="entry name" value="LA-RELATED PROTEIN 1"/>
    <property type="match status" value="1"/>
</dbReference>